<dbReference type="HOGENOM" id="CLU_2237426_0_0_1"/>
<evidence type="ECO:0000256" key="1">
    <source>
        <dbReference type="SAM" id="MobiDB-lite"/>
    </source>
</evidence>
<reference evidence="2 3" key="1">
    <citation type="submission" date="2014-04" db="EMBL/GenBank/DDBJ databases">
        <authorList>
            <consortium name="DOE Joint Genome Institute"/>
            <person name="Kuo A."/>
            <person name="Kohler A."/>
            <person name="Jargeat P."/>
            <person name="Nagy L.G."/>
            <person name="Floudas D."/>
            <person name="Copeland A."/>
            <person name="Barry K.W."/>
            <person name="Cichocki N."/>
            <person name="Veneault-Fourrey C."/>
            <person name="LaButti K."/>
            <person name="Lindquist E.A."/>
            <person name="Lipzen A."/>
            <person name="Lundell T."/>
            <person name="Morin E."/>
            <person name="Murat C."/>
            <person name="Sun H."/>
            <person name="Tunlid A."/>
            <person name="Henrissat B."/>
            <person name="Grigoriev I.V."/>
            <person name="Hibbett D.S."/>
            <person name="Martin F."/>
            <person name="Nordberg H.P."/>
            <person name="Cantor M.N."/>
            <person name="Hua S.X."/>
        </authorList>
    </citation>
    <scope>NUCLEOTIDE SEQUENCE [LARGE SCALE GENOMIC DNA]</scope>
    <source>
        <strain evidence="2 3">Ve08.2h10</strain>
    </source>
</reference>
<dbReference type="EMBL" id="KN826113">
    <property type="protein sequence ID" value="KIK80062.1"/>
    <property type="molecule type" value="Genomic_DNA"/>
</dbReference>
<protein>
    <submittedName>
        <fullName evidence="2">Uncharacterized protein</fullName>
    </submittedName>
</protein>
<sequence>MLQQYASGCPAPTLTSASVLRTTSPTFDSSRLSPTSPSMPASSLPAKDVPKTNHFAQRSYHHPLLLLNCNEKPQHEWNSCTDNSILHDYLANKISRIQLLIDDLQ</sequence>
<dbReference type="InParanoid" id="A0A0D0CB33"/>
<gene>
    <name evidence="2" type="ORF">PAXRUDRAFT_251560</name>
</gene>
<feature type="compositionally biased region" description="Polar residues" evidence="1">
    <location>
        <begin position="24"/>
        <end position="41"/>
    </location>
</feature>
<keyword evidence="3" id="KW-1185">Reference proteome</keyword>
<feature type="region of interest" description="Disordered" evidence="1">
    <location>
        <begin position="24"/>
        <end position="53"/>
    </location>
</feature>
<proteinExistence type="predicted"/>
<organism evidence="2 3">
    <name type="scientific">Paxillus rubicundulus Ve08.2h10</name>
    <dbReference type="NCBI Taxonomy" id="930991"/>
    <lineage>
        <taxon>Eukaryota</taxon>
        <taxon>Fungi</taxon>
        <taxon>Dikarya</taxon>
        <taxon>Basidiomycota</taxon>
        <taxon>Agaricomycotina</taxon>
        <taxon>Agaricomycetes</taxon>
        <taxon>Agaricomycetidae</taxon>
        <taxon>Boletales</taxon>
        <taxon>Paxilineae</taxon>
        <taxon>Paxillaceae</taxon>
        <taxon>Paxillus</taxon>
    </lineage>
</organism>
<name>A0A0D0CB33_9AGAM</name>
<accession>A0A0D0CB33</accession>
<dbReference type="AlphaFoldDB" id="A0A0D0CB33"/>
<evidence type="ECO:0000313" key="3">
    <source>
        <dbReference type="Proteomes" id="UP000054538"/>
    </source>
</evidence>
<evidence type="ECO:0000313" key="2">
    <source>
        <dbReference type="EMBL" id="KIK80062.1"/>
    </source>
</evidence>
<dbReference type="Proteomes" id="UP000054538">
    <property type="component" value="Unassembled WGS sequence"/>
</dbReference>
<reference evidence="3" key="2">
    <citation type="submission" date="2015-01" db="EMBL/GenBank/DDBJ databases">
        <title>Evolutionary Origins and Diversification of the Mycorrhizal Mutualists.</title>
        <authorList>
            <consortium name="DOE Joint Genome Institute"/>
            <consortium name="Mycorrhizal Genomics Consortium"/>
            <person name="Kohler A."/>
            <person name="Kuo A."/>
            <person name="Nagy L.G."/>
            <person name="Floudas D."/>
            <person name="Copeland A."/>
            <person name="Barry K.W."/>
            <person name="Cichocki N."/>
            <person name="Veneault-Fourrey C."/>
            <person name="LaButti K."/>
            <person name="Lindquist E.A."/>
            <person name="Lipzen A."/>
            <person name="Lundell T."/>
            <person name="Morin E."/>
            <person name="Murat C."/>
            <person name="Riley R."/>
            <person name="Ohm R."/>
            <person name="Sun H."/>
            <person name="Tunlid A."/>
            <person name="Henrissat B."/>
            <person name="Grigoriev I.V."/>
            <person name="Hibbett D.S."/>
            <person name="Martin F."/>
        </authorList>
    </citation>
    <scope>NUCLEOTIDE SEQUENCE [LARGE SCALE GENOMIC DNA]</scope>
    <source>
        <strain evidence="3">Ve08.2h10</strain>
    </source>
</reference>